<dbReference type="Proteomes" id="UP000006620">
    <property type="component" value="Chromosome"/>
</dbReference>
<reference evidence="4" key="1">
    <citation type="submission" date="2011-06" db="EMBL/GenBank/DDBJ databases">
        <title>Complete genome sequence of Paenibacillus mucilaginosus KNP414.</title>
        <authorList>
            <person name="Wang J."/>
            <person name="Hu S."/>
            <person name="Hu X."/>
            <person name="Zhang B."/>
            <person name="Dong D."/>
            <person name="Zhang S."/>
            <person name="Zhao K."/>
            <person name="Wu D."/>
        </authorList>
    </citation>
    <scope>NUCLEOTIDE SEQUENCE [LARGE SCALE GENOMIC DNA]</scope>
    <source>
        <strain evidence="4">KNP414</strain>
    </source>
</reference>
<dbReference type="RefSeq" id="WP_013920200.1">
    <property type="nucleotide sequence ID" value="NC_015690.1"/>
</dbReference>
<feature type="region of interest" description="Disordered" evidence="1">
    <location>
        <begin position="1"/>
        <end position="26"/>
    </location>
</feature>
<feature type="domain" description="Spore protein YkvP/CgeB glycosyl transferase-like" evidence="2">
    <location>
        <begin position="216"/>
        <end position="373"/>
    </location>
</feature>
<evidence type="ECO:0000256" key="1">
    <source>
        <dbReference type="SAM" id="MobiDB-lite"/>
    </source>
</evidence>
<dbReference type="AlphaFoldDB" id="F8FNY7"/>
<reference evidence="3 4" key="2">
    <citation type="journal article" date="2013" name="Genome Announc.">
        <title>Genome Sequence of Growth-Improving Paenibacillus mucilaginosus Strain KNP414.</title>
        <authorList>
            <person name="Lu J.J."/>
            <person name="Wang J.F."/>
            <person name="Hu X.F."/>
        </authorList>
    </citation>
    <scope>NUCLEOTIDE SEQUENCE [LARGE SCALE GENOMIC DNA]</scope>
    <source>
        <strain evidence="3 4">KNP414</strain>
    </source>
</reference>
<dbReference type="EMBL" id="CP002869">
    <property type="protein sequence ID" value="AEI45056.1"/>
    <property type="molecule type" value="Genomic_DNA"/>
</dbReference>
<evidence type="ECO:0000259" key="2">
    <source>
        <dbReference type="Pfam" id="PF13524"/>
    </source>
</evidence>
<dbReference type="PATRIC" id="fig|1036673.3.peg.6091"/>
<proteinExistence type="predicted"/>
<protein>
    <recommendedName>
        <fullName evidence="2">Spore protein YkvP/CgeB glycosyl transferase-like domain-containing protein</fullName>
    </recommendedName>
</protein>
<name>F8FNY7_PAEMK</name>
<organism evidence="3 4">
    <name type="scientific">Paenibacillus mucilaginosus (strain KNP414)</name>
    <dbReference type="NCBI Taxonomy" id="1036673"/>
    <lineage>
        <taxon>Bacteria</taxon>
        <taxon>Bacillati</taxon>
        <taxon>Bacillota</taxon>
        <taxon>Bacilli</taxon>
        <taxon>Bacillales</taxon>
        <taxon>Paenibacillaceae</taxon>
        <taxon>Paenibacillus</taxon>
    </lineage>
</organism>
<dbReference type="Pfam" id="PF13524">
    <property type="entry name" value="Glyco_trans_1_2"/>
    <property type="match status" value="1"/>
</dbReference>
<dbReference type="InterPro" id="IPR055259">
    <property type="entry name" value="YkvP/CgeB_Glyco_trans-like"/>
</dbReference>
<dbReference type="KEGG" id="pms:KNP414_06535"/>
<accession>F8FNY7</accession>
<evidence type="ECO:0000313" key="4">
    <source>
        <dbReference type="Proteomes" id="UP000006620"/>
    </source>
</evidence>
<gene>
    <name evidence="3" type="ordered locus">KNP414_06535</name>
</gene>
<sequence>MRGSKRRGSLPAPRGRGRRPAVSGWGEGHAAGFAEGSRYGWHTGACEAVAARTPPGTGLLREAKVFFVKEGFESIDGGILEALQGLVSEAAGLHESEDAAGRAAEEKPDLVIVLNGTRFPVSQVESLRSQGIPTALWLVDDPYHTDRSSQIAPLYDYVFTHEANTVSWYRELGCPRVYHLPLAAGPHIYYPRMVDRGIHTDICLIANAFPNRVEFIDRIAPFLEKHRVLIAGWWWDRLQSFDRLEGKIRQNVGWMPPEEVCTYYNGAKIVVNLHRADSDPGDHNSRGLQAHSPNPRTYEICAAGAFQLTDVRADLPAMYRPGIEVATYQSPEEFMDVAAYYLAHDAEREAIALRGLRRTREEHTYRHRVEALLRTVWT</sequence>
<evidence type="ECO:0000313" key="3">
    <source>
        <dbReference type="EMBL" id="AEI45056.1"/>
    </source>
</evidence>
<dbReference type="HOGENOM" id="CLU_033615_0_0_9"/>